<dbReference type="GO" id="GO:0005576">
    <property type="term" value="C:extracellular region"/>
    <property type="evidence" value="ECO:0007669"/>
    <property type="project" value="UniProtKB-SubCell"/>
</dbReference>
<evidence type="ECO:0000256" key="4">
    <source>
        <dbReference type="ARBA" id="ARBA00022729"/>
    </source>
</evidence>
<dbReference type="PANTHER" id="PTHR35293">
    <property type="entry name" value="EGG CELL-SECRETED PROTEIN 1.5"/>
    <property type="match status" value="1"/>
</dbReference>
<evidence type="ECO:0000256" key="7">
    <source>
        <dbReference type="ARBA" id="ARBA00034457"/>
    </source>
</evidence>
<gene>
    <name evidence="12" type="ORF">FH972_002803</name>
</gene>
<evidence type="ECO:0000313" key="13">
    <source>
        <dbReference type="Proteomes" id="UP000327013"/>
    </source>
</evidence>
<feature type="signal peptide" evidence="10">
    <location>
        <begin position="1"/>
        <end position="25"/>
    </location>
</feature>
<keyword evidence="6" id="KW-0968">Cytoplasmic vesicle</keyword>
<comment type="function">
    <text evidence="7">Involved in the regulation of gamete interactions during the double fertilization and to prevent multiple-pollen tube attraction; mediates the redistribution of the gamete fusogen HAP2/GCS1 to the cell surface after secretion upon sperm arrival.</text>
</comment>
<dbReference type="AlphaFoldDB" id="A0A5N6QFZ7"/>
<keyword evidence="5" id="KW-0278">Fertilization</keyword>
<evidence type="ECO:0000313" key="12">
    <source>
        <dbReference type="EMBL" id="KAE7998238.1"/>
    </source>
</evidence>
<evidence type="ECO:0000256" key="10">
    <source>
        <dbReference type="SAM" id="SignalP"/>
    </source>
</evidence>
<reference evidence="12 13" key="1">
    <citation type="submission" date="2019-06" db="EMBL/GenBank/DDBJ databases">
        <title>A chromosomal-level reference genome of Carpinus fangiana (Coryloideae, Betulaceae).</title>
        <authorList>
            <person name="Yang X."/>
            <person name="Wang Z."/>
            <person name="Zhang L."/>
            <person name="Hao G."/>
            <person name="Liu J."/>
            <person name="Yang Y."/>
        </authorList>
    </citation>
    <scope>NUCLEOTIDE SEQUENCE [LARGE SCALE GENOMIC DNA]</scope>
    <source>
        <strain evidence="12">Cfa_2016G</strain>
        <tissue evidence="12">Leaf</tissue>
    </source>
</reference>
<dbReference type="InterPro" id="IPR044711">
    <property type="entry name" value="EC11-15"/>
</dbReference>
<dbReference type="EMBL" id="CM017321">
    <property type="protein sequence ID" value="KAE7998238.1"/>
    <property type="molecule type" value="Genomic_DNA"/>
</dbReference>
<evidence type="ECO:0000256" key="9">
    <source>
        <dbReference type="SAM" id="MobiDB-lite"/>
    </source>
</evidence>
<keyword evidence="3" id="KW-0964">Secreted</keyword>
<keyword evidence="4 10" id="KW-0732">Signal</keyword>
<accession>A0A5N6QFZ7</accession>
<evidence type="ECO:0000256" key="3">
    <source>
        <dbReference type="ARBA" id="ARBA00022525"/>
    </source>
</evidence>
<dbReference type="GO" id="GO:0009567">
    <property type="term" value="P:double fertilization forming a zygote and endosperm"/>
    <property type="evidence" value="ECO:0007669"/>
    <property type="project" value="InterPro"/>
</dbReference>
<dbReference type="GO" id="GO:2000008">
    <property type="term" value="P:regulation of protein localization to cell surface"/>
    <property type="evidence" value="ECO:0007669"/>
    <property type="project" value="UniProtKB-ARBA"/>
</dbReference>
<dbReference type="InterPro" id="IPR008502">
    <property type="entry name" value="Prolamin-like"/>
</dbReference>
<protein>
    <recommendedName>
        <fullName evidence="11">Prolamin-like domain-containing protein</fullName>
    </recommendedName>
</protein>
<feature type="chain" id="PRO_5024330332" description="Prolamin-like domain-containing protein" evidence="10">
    <location>
        <begin position="26"/>
        <end position="146"/>
    </location>
</feature>
<comment type="subcellular location">
    <subcellularLocation>
        <location evidence="1">Cytoplasmic vesicle</location>
    </subcellularLocation>
    <subcellularLocation>
        <location evidence="2">Secreted</location>
    </subcellularLocation>
</comment>
<dbReference type="Pfam" id="PF05617">
    <property type="entry name" value="Prolamin_like"/>
    <property type="match status" value="1"/>
</dbReference>
<dbReference type="PANTHER" id="PTHR35293:SF10">
    <property type="entry name" value="EGG CELL-SECRETED PROTEIN 1.2-RELATED"/>
    <property type="match status" value="1"/>
</dbReference>
<evidence type="ECO:0000256" key="6">
    <source>
        <dbReference type="ARBA" id="ARBA00023329"/>
    </source>
</evidence>
<dbReference type="OrthoDB" id="782765at2759"/>
<proteinExistence type="inferred from homology"/>
<dbReference type="GO" id="GO:0080155">
    <property type="term" value="P:regulation of double fertilization forming a zygote and endosperm"/>
    <property type="evidence" value="ECO:0007669"/>
    <property type="project" value="UniProtKB-ARBA"/>
</dbReference>
<comment type="similarity">
    <text evidence="8">Belongs to the plant egg cell-secreted peptide family.</text>
</comment>
<feature type="region of interest" description="Disordered" evidence="9">
    <location>
        <begin position="125"/>
        <end position="146"/>
    </location>
</feature>
<evidence type="ECO:0000256" key="2">
    <source>
        <dbReference type="ARBA" id="ARBA00004613"/>
    </source>
</evidence>
<feature type="domain" description="Prolamin-like" evidence="11">
    <location>
        <begin position="51"/>
        <end position="115"/>
    </location>
</feature>
<keyword evidence="13" id="KW-1185">Reference proteome</keyword>
<sequence length="146" mass="15471">MASQNVLLLMPLIACLLAMANITAARDLPIRPAGDKLAAARPENSTGVLPCIKALTQIKSCSTDIIIFLRQANTHHISPYCCRAISLITHHCWPALLISIGLTPKEANFLGSYCDAPYFSPAPPLSQGDQAPASLGQGRGSPVRPA</sequence>
<evidence type="ECO:0000256" key="5">
    <source>
        <dbReference type="ARBA" id="ARBA00023279"/>
    </source>
</evidence>
<evidence type="ECO:0000256" key="1">
    <source>
        <dbReference type="ARBA" id="ARBA00004541"/>
    </source>
</evidence>
<dbReference type="GO" id="GO:0031410">
    <property type="term" value="C:cytoplasmic vesicle"/>
    <property type="evidence" value="ECO:0007669"/>
    <property type="project" value="UniProtKB-SubCell"/>
</dbReference>
<evidence type="ECO:0000259" key="11">
    <source>
        <dbReference type="Pfam" id="PF05617"/>
    </source>
</evidence>
<dbReference type="Proteomes" id="UP000327013">
    <property type="component" value="Chromosome 1"/>
</dbReference>
<organism evidence="12 13">
    <name type="scientific">Carpinus fangiana</name>
    <dbReference type="NCBI Taxonomy" id="176857"/>
    <lineage>
        <taxon>Eukaryota</taxon>
        <taxon>Viridiplantae</taxon>
        <taxon>Streptophyta</taxon>
        <taxon>Embryophyta</taxon>
        <taxon>Tracheophyta</taxon>
        <taxon>Spermatophyta</taxon>
        <taxon>Magnoliopsida</taxon>
        <taxon>eudicotyledons</taxon>
        <taxon>Gunneridae</taxon>
        <taxon>Pentapetalae</taxon>
        <taxon>rosids</taxon>
        <taxon>fabids</taxon>
        <taxon>Fagales</taxon>
        <taxon>Betulaceae</taxon>
        <taxon>Carpinus</taxon>
    </lineage>
</organism>
<name>A0A5N6QFZ7_9ROSI</name>
<evidence type="ECO:0000256" key="8">
    <source>
        <dbReference type="ARBA" id="ARBA00034484"/>
    </source>
</evidence>